<dbReference type="FunFam" id="3.80.10.10:FF:000393">
    <property type="entry name" value="LRR receptor-like serine/threonine-protein kinase RCH1"/>
    <property type="match status" value="1"/>
</dbReference>
<dbReference type="FunFam" id="1.10.510.10:FF:000417">
    <property type="entry name" value="Leucine-rich repeat receptor-like protein kinase"/>
    <property type="match status" value="1"/>
</dbReference>
<dbReference type="SMART" id="SM00369">
    <property type="entry name" value="LRR_TYP"/>
    <property type="match status" value="7"/>
</dbReference>
<organism evidence="28 29">
    <name type="scientific">Cucurbita moschata</name>
    <name type="common">Winter crookneck squash</name>
    <name type="synonym">Cucurbita pepo var. moschata</name>
    <dbReference type="NCBI Taxonomy" id="3662"/>
    <lineage>
        <taxon>Eukaryota</taxon>
        <taxon>Viridiplantae</taxon>
        <taxon>Streptophyta</taxon>
        <taxon>Embryophyta</taxon>
        <taxon>Tracheophyta</taxon>
        <taxon>Spermatophyta</taxon>
        <taxon>Magnoliopsida</taxon>
        <taxon>eudicotyledons</taxon>
        <taxon>Gunneridae</taxon>
        <taxon>Pentapetalae</taxon>
        <taxon>rosids</taxon>
        <taxon>fabids</taxon>
        <taxon>Cucurbitales</taxon>
        <taxon>Cucurbitaceae</taxon>
        <taxon>Cucurbiteae</taxon>
        <taxon>Cucurbita</taxon>
    </lineage>
</organism>
<keyword evidence="12 25" id="KW-0812">Transmembrane</keyword>
<comment type="similarity">
    <text evidence="3">Belongs to the protein kinase superfamily. Ser/Thr protein kinase family.</text>
</comment>
<dbReference type="AlphaFoldDB" id="A0A6J1F6X3"/>
<feature type="domain" description="Protein kinase" evidence="27">
    <location>
        <begin position="769"/>
        <end position="1047"/>
    </location>
</feature>
<dbReference type="Pfam" id="PF08263">
    <property type="entry name" value="LRRNT_2"/>
    <property type="match status" value="1"/>
</dbReference>
<dbReference type="InterPro" id="IPR000719">
    <property type="entry name" value="Prot_kinase_dom"/>
</dbReference>
<keyword evidence="16" id="KW-0418">Kinase</keyword>
<evidence type="ECO:0000256" key="12">
    <source>
        <dbReference type="ARBA" id="ARBA00022692"/>
    </source>
</evidence>
<dbReference type="InterPro" id="IPR051420">
    <property type="entry name" value="Ser_Thr_Kinases_DiverseReg"/>
</dbReference>
<proteinExistence type="inferred from homology"/>
<feature type="chain" id="PRO_5027104852" description="non-specific serine/threonine protein kinase" evidence="26">
    <location>
        <begin position="34"/>
        <end position="1088"/>
    </location>
</feature>
<keyword evidence="18 25" id="KW-1133">Transmembrane helix</keyword>
<dbReference type="Gene3D" id="3.30.200.20">
    <property type="entry name" value="Phosphorylase Kinase, domain 1"/>
    <property type="match status" value="1"/>
</dbReference>
<dbReference type="InterPro" id="IPR032675">
    <property type="entry name" value="LRR_dom_sf"/>
</dbReference>
<dbReference type="InterPro" id="IPR011009">
    <property type="entry name" value="Kinase-like_dom_sf"/>
</dbReference>
<evidence type="ECO:0000256" key="26">
    <source>
        <dbReference type="SAM" id="SignalP"/>
    </source>
</evidence>
<comment type="catalytic activity">
    <reaction evidence="22">
        <text>L-threonyl-[protein] + ATP = O-phospho-L-threonyl-[protein] + ADP + H(+)</text>
        <dbReference type="Rhea" id="RHEA:46608"/>
        <dbReference type="Rhea" id="RHEA-COMP:11060"/>
        <dbReference type="Rhea" id="RHEA-COMP:11605"/>
        <dbReference type="ChEBI" id="CHEBI:15378"/>
        <dbReference type="ChEBI" id="CHEBI:30013"/>
        <dbReference type="ChEBI" id="CHEBI:30616"/>
        <dbReference type="ChEBI" id="CHEBI:61977"/>
        <dbReference type="ChEBI" id="CHEBI:456216"/>
        <dbReference type="EC" id="2.7.11.1"/>
    </reaction>
</comment>
<evidence type="ECO:0000256" key="22">
    <source>
        <dbReference type="ARBA" id="ARBA00047899"/>
    </source>
</evidence>
<dbReference type="GeneID" id="111442893"/>
<keyword evidence="20" id="KW-0325">Glycoprotein</keyword>
<dbReference type="RefSeq" id="XP_022936221.1">
    <property type="nucleotide sequence ID" value="XM_023080453.1"/>
</dbReference>
<dbReference type="SUPFAM" id="SSF52047">
    <property type="entry name" value="RNI-like"/>
    <property type="match status" value="1"/>
</dbReference>
<evidence type="ECO:0000256" key="23">
    <source>
        <dbReference type="ARBA" id="ARBA00048679"/>
    </source>
</evidence>
<dbReference type="FunFam" id="3.30.200.20:FF:000642">
    <property type="entry name" value="Putative LRR receptor-like serine/threonine-protein kinase"/>
    <property type="match status" value="1"/>
</dbReference>
<dbReference type="FunFam" id="3.80.10.10:FF:000400">
    <property type="entry name" value="Nuclear pore complex protein NUP107"/>
    <property type="match status" value="1"/>
</dbReference>
<evidence type="ECO:0000256" key="6">
    <source>
        <dbReference type="ARBA" id="ARBA00022475"/>
    </source>
</evidence>
<accession>A0A6J1F6X3</accession>
<dbReference type="FunFam" id="3.80.10.10:FF:000041">
    <property type="entry name" value="LRR receptor-like serine/threonine-protein kinase ERECTA"/>
    <property type="match status" value="1"/>
</dbReference>
<evidence type="ECO:0000256" key="2">
    <source>
        <dbReference type="ARBA" id="ARBA00004251"/>
    </source>
</evidence>
<feature type="transmembrane region" description="Helical" evidence="25">
    <location>
        <begin position="713"/>
        <end position="734"/>
    </location>
</feature>
<evidence type="ECO:0000256" key="21">
    <source>
        <dbReference type="ARBA" id="ARBA00038043"/>
    </source>
</evidence>
<gene>
    <name evidence="29" type="primary">LOC111442893</name>
</gene>
<name>A0A6J1F6X3_CUCMO</name>
<dbReference type="SUPFAM" id="SSF56112">
    <property type="entry name" value="Protein kinase-like (PK-like)"/>
    <property type="match status" value="1"/>
</dbReference>
<dbReference type="PANTHER" id="PTHR48005">
    <property type="entry name" value="LEUCINE RICH REPEAT KINASE 2"/>
    <property type="match status" value="1"/>
</dbReference>
<dbReference type="KEGG" id="cmos:111442893"/>
<evidence type="ECO:0000313" key="29">
    <source>
        <dbReference type="RefSeq" id="XP_022936221.1"/>
    </source>
</evidence>
<keyword evidence="7" id="KW-0134">Cell wall</keyword>
<dbReference type="Gene3D" id="3.80.10.10">
    <property type="entry name" value="Ribonuclease Inhibitor"/>
    <property type="match status" value="7"/>
</dbReference>
<comment type="similarity">
    <text evidence="4">Belongs to the RLP family.</text>
</comment>
<dbReference type="PRINTS" id="PR00019">
    <property type="entry name" value="LEURICHRPT"/>
</dbReference>
<evidence type="ECO:0000256" key="5">
    <source>
        <dbReference type="ARBA" id="ARBA00012513"/>
    </source>
</evidence>
<dbReference type="Pfam" id="PF00069">
    <property type="entry name" value="Pkinase"/>
    <property type="match status" value="1"/>
</dbReference>
<dbReference type="InterPro" id="IPR003591">
    <property type="entry name" value="Leu-rich_rpt_typical-subtyp"/>
</dbReference>
<evidence type="ECO:0000256" key="15">
    <source>
        <dbReference type="ARBA" id="ARBA00022741"/>
    </source>
</evidence>
<dbReference type="GO" id="GO:0005524">
    <property type="term" value="F:ATP binding"/>
    <property type="evidence" value="ECO:0007669"/>
    <property type="project" value="UniProtKB-UniRule"/>
</dbReference>
<evidence type="ECO:0000256" key="25">
    <source>
        <dbReference type="SAM" id="Phobius"/>
    </source>
</evidence>
<evidence type="ECO:0000256" key="13">
    <source>
        <dbReference type="ARBA" id="ARBA00022729"/>
    </source>
</evidence>
<dbReference type="InterPro" id="IPR013210">
    <property type="entry name" value="LRR_N_plant-typ"/>
</dbReference>
<dbReference type="PROSITE" id="PS51450">
    <property type="entry name" value="LRR"/>
    <property type="match status" value="1"/>
</dbReference>
<evidence type="ECO:0000256" key="1">
    <source>
        <dbReference type="ARBA" id="ARBA00004191"/>
    </source>
</evidence>
<keyword evidence="19 25" id="KW-0472">Membrane</keyword>
<evidence type="ECO:0000256" key="14">
    <source>
        <dbReference type="ARBA" id="ARBA00022737"/>
    </source>
</evidence>
<keyword evidence="10" id="KW-0433">Leucine-rich repeat</keyword>
<dbReference type="PANTHER" id="PTHR48005:SF24">
    <property type="entry name" value="LRR RECEPTOR-LIKE SERINE_THREONINE-PROTEIN KINASE"/>
    <property type="match status" value="1"/>
</dbReference>
<dbReference type="Proteomes" id="UP000504609">
    <property type="component" value="Unplaced"/>
</dbReference>
<dbReference type="InterPro" id="IPR008271">
    <property type="entry name" value="Ser/Thr_kinase_AS"/>
</dbReference>
<dbReference type="PROSITE" id="PS00108">
    <property type="entry name" value="PROTEIN_KINASE_ST"/>
    <property type="match status" value="1"/>
</dbReference>
<reference evidence="29" key="1">
    <citation type="submission" date="2025-08" db="UniProtKB">
        <authorList>
            <consortium name="RefSeq"/>
        </authorList>
    </citation>
    <scope>IDENTIFICATION</scope>
    <source>
        <tissue evidence="29">Young leaves</tissue>
    </source>
</reference>
<keyword evidence="17 24" id="KW-0067">ATP-binding</keyword>
<comment type="similarity">
    <text evidence="21">Belongs to the polygalacturonase-inhibiting protein family.</text>
</comment>
<evidence type="ECO:0000256" key="7">
    <source>
        <dbReference type="ARBA" id="ARBA00022512"/>
    </source>
</evidence>
<keyword evidence="14" id="KW-0677">Repeat</keyword>
<dbReference type="SUPFAM" id="SSF52058">
    <property type="entry name" value="L domain-like"/>
    <property type="match status" value="2"/>
</dbReference>
<comment type="catalytic activity">
    <reaction evidence="23">
        <text>L-seryl-[protein] + ATP = O-phospho-L-seryl-[protein] + ADP + H(+)</text>
        <dbReference type="Rhea" id="RHEA:17989"/>
        <dbReference type="Rhea" id="RHEA-COMP:9863"/>
        <dbReference type="Rhea" id="RHEA-COMP:11604"/>
        <dbReference type="ChEBI" id="CHEBI:15378"/>
        <dbReference type="ChEBI" id="CHEBI:29999"/>
        <dbReference type="ChEBI" id="CHEBI:30616"/>
        <dbReference type="ChEBI" id="CHEBI:83421"/>
        <dbReference type="ChEBI" id="CHEBI:456216"/>
        <dbReference type="EC" id="2.7.11.1"/>
    </reaction>
</comment>
<dbReference type="GO" id="GO:0005886">
    <property type="term" value="C:plasma membrane"/>
    <property type="evidence" value="ECO:0007669"/>
    <property type="project" value="UniProtKB-SubCell"/>
</dbReference>
<dbReference type="FunFam" id="3.80.10.10:FF:000270">
    <property type="entry name" value="Putative LRR receptor-like serine/threonine-protein kinase"/>
    <property type="match status" value="1"/>
</dbReference>
<evidence type="ECO:0000256" key="24">
    <source>
        <dbReference type="PROSITE-ProRule" id="PRU10141"/>
    </source>
</evidence>
<keyword evidence="28" id="KW-1185">Reference proteome</keyword>
<evidence type="ECO:0000256" key="20">
    <source>
        <dbReference type="ARBA" id="ARBA00023180"/>
    </source>
</evidence>
<evidence type="ECO:0000256" key="16">
    <source>
        <dbReference type="ARBA" id="ARBA00022777"/>
    </source>
</evidence>
<keyword evidence="11" id="KW-0808">Transferase</keyword>
<dbReference type="InterPro" id="IPR017441">
    <property type="entry name" value="Protein_kinase_ATP_BS"/>
</dbReference>
<keyword evidence="7" id="KW-0964">Secreted</keyword>
<sequence>MAAILRNPFIPSQFFTIALILSLSIRLFPCCYSIDEQGRALLTWKSNLTSSTDALSTWNPEDPTPCSWFGVVCDSHGYVEEITLASLDLRGTLPSNFQALKFLRTLVISETNITGRIPKEFGDYNELRVLDLSQNNLLGEIPEEICRLGKLEDLSLQSNGFEGTIPLTIGNLSNLVYLRLADNEISGEIPKSIGMLQKLNLFRAGGNKLLEGKLPMEIGNCSSLVMLGLAETGIFGALPSSIGMLKNIQNIVIYKAQLFNTIPEEIGNCSELQTLILYQNSISGRIPRGIGKLKKLQTLFLWLNLLEESIPEEIGDCEELVILDVSENLLNGTIPKSIGRLPKLQEFQLSLNQITGSIPPEMFNCSTLVHVEVDNNKLSGEIPVSVGNLKNLHLFFAWENKLTGSIPSTLSDCPDLQAIDFSYNHLTGSIPKEIFGLKNLTKLLLIRNNLSGIIPPEIGHSRTLSRFRLAKNRFGGTIPSEMGHLKSLDFLDLAENHFVGEIPQSLSNCDVLQFIDLSSNEFTGTLPIELPMSLQFLNISNNRLEGQVNPGIGALTELTKLDLRNNQLSGQIPAEIVSCQKLQFLDLSNNFFSGELPKQLGIISSLDIALNLSWNRFSGEIPSEFSGLVRLSILDLSHNNLSGDLSLLVELENLVTLNISYNHFSGELPDTPFFQKLSKSAIAGNKDLYVSGEQVIPEGKFESRNVSKEAIKIVLPILISISAVLFFLAIYLLIRTQMANFMLLIDGDKWEITLFQKLDISIDYIIKNLTESNVIGAGSSGAVYRITTPKGKTVAVKKMWSTDESGGFNSEIRTLGLIRHKNIIRLLGWGSHRNLKLLFYDYLPNGSLSSFIHDNGKGGAEWEARYDILLGVAHALAYLHHDCTPPIVHGDVKTLNVLLGHDFEPYLADFGLASNVSTNNSNDASKKPILRQLAGSFGYMAPEHGSILTVSEKSDVYSFGIVVMEVLTGRHPLDPTLPGEGNLAQWVRDHLATKKNPADILDSKLRERTEPTMREILQTLDVALICVSVKSDDRPPMKSIVAMLEEIRSVEVGKAAADDPKAEKPVVIQSTLQRKFSSQGSLYCKSPL</sequence>
<evidence type="ECO:0000256" key="4">
    <source>
        <dbReference type="ARBA" id="ARBA00009592"/>
    </source>
</evidence>
<evidence type="ECO:0000256" key="11">
    <source>
        <dbReference type="ARBA" id="ARBA00022679"/>
    </source>
</evidence>
<keyword evidence="6" id="KW-1003">Cell membrane</keyword>
<keyword evidence="13 26" id="KW-0732">Signal</keyword>
<dbReference type="PROSITE" id="PS50011">
    <property type="entry name" value="PROTEIN_KINASE_DOM"/>
    <property type="match status" value="1"/>
</dbReference>
<dbReference type="GO" id="GO:0004674">
    <property type="term" value="F:protein serine/threonine kinase activity"/>
    <property type="evidence" value="ECO:0007669"/>
    <property type="project" value="UniProtKB-KW"/>
</dbReference>
<keyword evidence="9" id="KW-0597">Phosphoprotein</keyword>
<dbReference type="PROSITE" id="PS00107">
    <property type="entry name" value="PROTEIN_KINASE_ATP"/>
    <property type="match status" value="1"/>
</dbReference>
<evidence type="ECO:0000313" key="28">
    <source>
        <dbReference type="Proteomes" id="UP000504609"/>
    </source>
</evidence>
<evidence type="ECO:0000256" key="17">
    <source>
        <dbReference type="ARBA" id="ARBA00022840"/>
    </source>
</evidence>
<comment type="subcellular location">
    <subcellularLocation>
        <location evidence="2">Cell membrane</location>
        <topology evidence="2">Single-pass type I membrane protein</topology>
    </subcellularLocation>
    <subcellularLocation>
        <location evidence="1">Secreted</location>
        <location evidence="1">Cell wall</location>
    </subcellularLocation>
</comment>
<evidence type="ECO:0000256" key="3">
    <source>
        <dbReference type="ARBA" id="ARBA00008684"/>
    </source>
</evidence>
<evidence type="ECO:0000256" key="18">
    <source>
        <dbReference type="ARBA" id="ARBA00022989"/>
    </source>
</evidence>
<feature type="signal peptide" evidence="26">
    <location>
        <begin position="1"/>
        <end position="33"/>
    </location>
</feature>
<dbReference type="InterPro" id="IPR001611">
    <property type="entry name" value="Leu-rich_rpt"/>
</dbReference>
<dbReference type="FunFam" id="3.80.10.10:FF:000356">
    <property type="entry name" value="LRR receptor-like serine/threonine-protein kinase"/>
    <property type="match status" value="1"/>
</dbReference>
<evidence type="ECO:0000256" key="9">
    <source>
        <dbReference type="ARBA" id="ARBA00022553"/>
    </source>
</evidence>
<keyword evidence="15 24" id="KW-0547">Nucleotide-binding</keyword>
<dbReference type="Gene3D" id="1.10.510.10">
    <property type="entry name" value="Transferase(Phosphotransferase) domain 1"/>
    <property type="match status" value="1"/>
</dbReference>
<dbReference type="EC" id="2.7.11.1" evidence="5"/>
<evidence type="ECO:0000259" key="27">
    <source>
        <dbReference type="PROSITE" id="PS50011"/>
    </source>
</evidence>
<keyword evidence="8" id="KW-0723">Serine/threonine-protein kinase</keyword>
<feature type="binding site" evidence="24">
    <location>
        <position position="798"/>
    </location>
    <ligand>
        <name>ATP</name>
        <dbReference type="ChEBI" id="CHEBI:30616"/>
    </ligand>
</feature>
<protein>
    <recommendedName>
        <fullName evidence="5">non-specific serine/threonine protein kinase</fullName>
        <ecNumber evidence="5">2.7.11.1</ecNumber>
    </recommendedName>
</protein>
<evidence type="ECO:0000256" key="19">
    <source>
        <dbReference type="ARBA" id="ARBA00023136"/>
    </source>
</evidence>
<dbReference type="SMART" id="SM00220">
    <property type="entry name" value="S_TKc"/>
    <property type="match status" value="1"/>
</dbReference>
<evidence type="ECO:0000256" key="10">
    <source>
        <dbReference type="ARBA" id="ARBA00022614"/>
    </source>
</evidence>
<dbReference type="Pfam" id="PF00560">
    <property type="entry name" value="LRR_1"/>
    <property type="match status" value="11"/>
</dbReference>
<evidence type="ECO:0000256" key="8">
    <source>
        <dbReference type="ARBA" id="ARBA00022527"/>
    </source>
</evidence>